<dbReference type="PIRSF" id="PIRSF036628">
    <property type="entry name" value="IolB"/>
    <property type="match status" value="1"/>
</dbReference>
<proteinExistence type="predicted"/>
<dbReference type="EMBL" id="MNUO01000130">
    <property type="protein sequence ID" value="OIN95716.1"/>
    <property type="molecule type" value="Genomic_DNA"/>
</dbReference>
<organism evidence="2 3">
    <name type="scientific">Candidatus Desantisbacteria bacterium CG1_02_38_46</name>
    <dbReference type="NCBI Taxonomy" id="1817893"/>
    <lineage>
        <taxon>Bacteria</taxon>
        <taxon>Candidatus Desantisiibacteriota</taxon>
    </lineage>
</organism>
<name>A0A1J4SAM8_9BACT</name>
<comment type="caution">
    <text evidence="2">The sequence shown here is derived from an EMBL/GenBank/DDBJ whole genome shotgun (WGS) entry which is preliminary data.</text>
</comment>
<keyword evidence="1 2" id="KW-0413">Isomerase</keyword>
<reference evidence="2 3" key="1">
    <citation type="journal article" date="2016" name="Environ. Microbiol.">
        <title>Genomic resolution of a cold subsurface aquifer community provides metabolic insights for novel microbes adapted to high CO concentrations.</title>
        <authorList>
            <person name="Probst A.J."/>
            <person name="Castelle C.J."/>
            <person name="Singh A."/>
            <person name="Brown C.T."/>
            <person name="Anantharaman K."/>
            <person name="Sharon I."/>
            <person name="Hug L.A."/>
            <person name="Burstein D."/>
            <person name="Emerson J.B."/>
            <person name="Thomas B.C."/>
            <person name="Banfield J.F."/>
        </authorList>
    </citation>
    <scope>NUCLEOTIDE SEQUENCE [LARGE SCALE GENOMIC DNA]</scope>
    <source>
        <strain evidence="2">CG1_02_38_46</strain>
    </source>
</reference>
<dbReference type="SUPFAM" id="SSF51182">
    <property type="entry name" value="RmlC-like cupins"/>
    <property type="match status" value="1"/>
</dbReference>
<dbReference type="GO" id="GO:0008880">
    <property type="term" value="F:glucuronate isomerase activity"/>
    <property type="evidence" value="ECO:0007669"/>
    <property type="project" value="InterPro"/>
</dbReference>
<dbReference type="Proteomes" id="UP000182278">
    <property type="component" value="Unassembled WGS sequence"/>
</dbReference>
<sequence>MKISGVYKGKIGYTPIVSNTKKGLRLIRFGLLNLSRGKLFEEINKNFETVLVILNGKCKVGCEGKIWRMGRRNSVFESRAYALYVPPKCGYKITAISSEVEIAVCKSPAKTKTIPQLITPSQVRLRKVGRGCYIRYVYDIASDNVKAEKLMVGETINSPGNWSSYPPHKHNVDNLPYESKLEELYFFRLEPQDGFGVMRVYDNKKMNQIYVIKNNDVVTIPKGYHPVGVIPGYKIYYLWVLAGKKRIMKPRDDPAYAWVNREEK</sequence>
<dbReference type="PANTHER" id="PTHR39193:SF1">
    <property type="entry name" value="5-DEOXY-GLUCURONATE ISOMERASE"/>
    <property type="match status" value="1"/>
</dbReference>
<dbReference type="STRING" id="1817893.AUJ66_08460"/>
<gene>
    <name evidence="2" type="ORF">AUJ66_08460</name>
</gene>
<dbReference type="PANTHER" id="PTHR39193">
    <property type="entry name" value="5-DEOXY-GLUCURONATE ISOMERASE"/>
    <property type="match status" value="1"/>
</dbReference>
<dbReference type="Gene3D" id="2.60.120.10">
    <property type="entry name" value="Jelly Rolls"/>
    <property type="match status" value="2"/>
</dbReference>
<evidence type="ECO:0000256" key="1">
    <source>
        <dbReference type="ARBA" id="ARBA00023235"/>
    </source>
</evidence>
<dbReference type="InterPro" id="IPR011051">
    <property type="entry name" value="RmlC_Cupin_sf"/>
</dbReference>
<evidence type="ECO:0000313" key="3">
    <source>
        <dbReference type="Proteomes" id="UP000182278"/>
    </source>
</evidence>
<dbReference type="InterPro" id="IPR014710">
    <property type="entry name" value="RmlC-like_jellyroll"/>
</dbReference>
<accession>A0A1J4SAM8</accession>
<evidence type="ECO:0000313" key="2">
    <source>
        <dbReference type="EMBL" id="OIN95716.1"/>
    </source>
</evidence>
<dbReference type="InterPro" id="IPR021120">
    <property type="entry name" value="KduI/IolB_isomerase"/>
</dbReference>
<dbReference type="AlphaFoldDB" id="A0A1J4SAM8"/>
<dbReference type="Pfam" id="PF04962">
    <property type="entry name" value="KduI"/>
    <property type="match status" value="1"/>
</dbReference>
<dbReference type="GO" id="GO:0019310">
    <property type="term" value="P:inositol catabolic process"/>
    <property type="evidence" value="ECO:0007669"/>
    <property type="project" value="InterPro"/>
</dbReference>
<dbReference type="InterPro" id="IPR024203">
    <property type="entry name" value="Deoxy-glucuronate_isom_IolB"/>
</dbReference>
<protein>
    <submittedName>
        <fullName evidence="2">5-deoxy-glucuronate isomerase</fullName>
    </submittedName>
</protein>
<dbReference type="NCBIfam" id="TIGR04378">
    <property type="entry name" value="myo_inos_iolB"/>
    <property type="match status" value="1"/>
</dbReference>